<evidence type="ECO:0000313" key="7">
    <source>
        <dbReference type="EMBL" id="ACY20732.1"/>
    </source>
</evidence>
<dbReference type="REBASE" id="22301">
    <property type="entry name" value="V.GbrORF1453P"/>
</dbReference>
<dbReference type="NCBIfam" id="TIGR00632">
    <property type="entry name" value="vsr"/>
    <property type="match status" value="1"/>
</dbReference>
<name>D0L6H5_GORB4</name>
<proteinExistence type="inferred from homology"/>
<dbReference type="KEGG" id="gbr:Gbro_1452"/>
<keyword evidence="2 7" id="KW-0255">Endonuclease</keyword>
<dbReference type="GO" id="GO:0006298">
    <property type="term" value="P:mismatch repair"/>
    <property type="evidence" value="ECO:0007669"/>
    <property type="project" value="InterPro"/>
</dbReference>
<evidence type="ECO:0000256" key="4">
    <source>
        <dbReference type="ARBA" id="ARBA00022801"/>
    </source>
</evidence>
<dbReference type="Gene3D" id="3.40.960.10">
    <property type="entry name" value="VSR Endonuclease"/>
    <property type="match status" value="1"/>
</dbReference>
<dbReference type="eggNOG" id="COG3727">
    <property type="taxonomic scope" value="Bacteria"/>
</dbReference>
<dbReference type="Pfam" id="PF03852">
    <property type="entry name" value="Vsr"/>
    <property type="match status" value="1"/>
</dbReference>
<evidence type="ECO:0000256" key="2">
    <source>
        <dbReference type="ARBA" id="ARBA00022759"/>
    </source>
</evidence>
<dbReference type="STRING" id="526226.Gbro_1452"/>
<dbReference type="HOGENOM" id="CLU_111913_2_0_11"/>
<evidence type="ECO:0000256" key="6">
    <source>
        <dbReference type="ARBA" id="ARBA00029466"/>
    </source>
</evidence>
<dbReference type="CDD" id="cd00221">
    <property type="entry name" value="Vsr"/>
    <property type="match status" value="1"/>
</dbReference>
<keyword evidence="5" id="KW-0234">DNA repair</keyword>
<keyword evidence="4" id="KW-0378">Hydrolase</keyword>
<evidence type="ECO:0000256" key="1">
    <source>
        <dbReference type="ARBA" id="ARBA00022722"/>
    </source>
</evidence>
<keyword evidence="8" id="KW-1185">Reference proteome</keyword>
<evidence type="ECO:0000256" key="3">
    <source>
        <dbReference type="ARBA" id="ARBA00022763"/>
    </source>
</evidence>
<dbReference type="Proteomes" id="UP000001219">
    <property type="component" value="Chromosome"/>
</dbReference>
<dbReference type="InterPro" id="IPR011335">
    <property type="entry name" value="Restrct_endonuc-II-like"/>
</dbReference>
<protein>
    <submittedName>
        <fullName evidence="7">DNA mismatch endonuclease Vsr</fullName>
    </submittedName>
</protein>
<dbReference type="GO" id="GO:0004519">
    <property type="term" value="F:endonuclease activity"/>
    <property type="evidence" value="ECO:0007669"/>
    <property type="project" value="UniProtKB-KW"/>
</dbReference>
<comment type="similarity">
    <text evidence="6">Belongs to the Vsr family.</text>
</comment>
<reference evidence="7 8" key="2">
    <citation type="journal article" date="2010" name="Stand. Genomic Sci.">
        <title>Complete genome sequence of Gordonia bronchialis type strain (3410).</title>
        <authorList>
            <person name="Ivanova N."/>
            <person name="Sikorski J."/>
            <person name="Jando M."/>
            <person name="Lapidus A."/>
            <person name="Nolan M."/>
            <person name="Lucas S."/>
            <person name="Del Rio T.G."/>
            <person name="Tice H."/>
            <person name="Copeland A."/>
            <person name="Cheng J.F."/>
            <person name="Chen F."/>
            <person name="Bruce D."/>
            <person name="Goodwin L."/>
            <person name="Pitluck S."/>
            <person name="Mavromatis K."/>
            <person name="Ovchinnikova G."/>
            <person name="Pati A."/>
            <person name="Chen A."/>
            <person name="Palaniappan K."/>
            <person name="Land M."/>
            <person name="Hauser L."/>
            <person name="Chang Y.J."/>
            <person name="Jeffries C.D."/>
            <person name="Chain P."/>
            <person name="Saunders E."/>
            <person name="Han C."/>
            <person name="Detter J.C."/>
            <person name="Brettin T."/>
            <person name="Rohde M."/>
            <person name="Goker M."/>
            <person name="Bristow J."/>
            <person name="Eisen J.A."/>
            <person name="Markowitz V."/>
            <person name="Hugenholtz P."/>
            <person name="Klenk H.P."/>
            <person name="Kyrpides N.C."/>
        </authorList>
    </citation>
    <scope>NUCLEOTIDE SEQUENCE [LARGE SCALE GENOMIC DNA]</scope>
    <source>
        <strain evidence="8">ATCC 25592 / DSM 43247 / BCRC 13721 / JCM 3198 / KCTC 3076 / NBRC 16047 / NCTC 10667</strain>
    </source>
</reference>
<dbReference type="InterPro" id="IPR004603">
    <property type="entry name" value="DNA_mismatch_endonuc_vsr"/>
</dbReference>
<accession>D0L6H5</accession>
<sequence>MDTSPRRGDLVAPSATRSRNMAAVRRSETSPERAIRSVLHCRGFRYRKDYPIRVDGRLIRPDIVFTKKRVAVFVDGCFWHLCPLHGQIPATNTDFWRRKLERNAERDLEQTRALEGSGWTVVRVWEHVPTPTAVDTIVDSVHRA</sequence>
<keyword evidence="1" id="KW-0540">Nuclease</keyword>
<evidence type="ECO:0000313" key="8">
    <source>
        <dbReference type="Proteomes" id="UP000001219"/>
    </source>
</evidence>
<reference evidence="8" key="1">
    <citation type="submission" date="2009-10" db="EMBL/GenBank/DDBJ databases">
        <title>The complete chromosome of Gordonia bronchialis DSM 43247.</title>
        <authorList>
            <consortium name="US DOE Joint Genome Institute (JGI-PGF)"/>
            <person name="Lucas S."/>
            <person name="Copeland A."/>
            <person name="Lapidus A."/>
            <person name="Glavina del Rio T."/>
            <person name="Dalin E."/>
            <person name="Tice H."/>
            <person name="Bruce D."/>
            <person name="Goodwin L."/>
            <person name="Pitluck S."/>
            <person name="Kyrpides N."/>
            <person name="Mavromatis K."/>
            <person name="Ivanova N."/>
            <person name="Ovchinnikova G."/>
            <person name="Saunders E."/>
            <person name="Brettin T."/>
            <person name="Detter J.C."/>
            <person name="Han C."/>
            <person name="Larimer F."/>
            <person name="Land M."/>
            <person name="Hauser L."/>
            <person name="Markowitz V."/>
            <person name="Cheng J.-F."/>
            <person name="Hugenholtz P."/>
            <person name="Woyke T."/>
            <person name="Wu D."/>
            <person name="Jando M."/>
            <person name="Schneider S."/>
            <person name="Goeker M."/>
            <person name="Klenk H.-P."/>
            <person name="Eisen J.A."/>
        </authorList>
    </citation>
    <scope>NUCLEOTIDE SEQUENCE [LARGE SCALE GENOMIC DNA]</scope>
    <source>
        <strain evidence="8">ATCC 25592 / DSM 43247 / BCRC 13721 / JCM 3198 / KCTC 3076 / NBRC 16047 / NCTC 10667</strain>
    </source>
</reference>
<dbReference type="SUPFAM" id="SSF52980">
    <property type="entry name" value="Restriction endonuclease-like"/>
    <property type="match status" value="1"/>
</dbReference>
<evidence type="ECO:0000256" key="5">
    <source>
        <dbReference type="ARBA" id="ARBA00023204"/>
    </source>
</evidence>
<dbReference type="EMBL" id="CP001802">
    <property type="protein sequence ID" value="ACY20732.1"/>
    <property type="molecule type" value="Genomic_DNA"/>
</dbReference>
<dbReference type="GO" id="GO:0016787">
    <property type="term" value="F:hydrolase activity"/>
    <property type="evidence" value="ECO:0007669"/>
    <property type="project" value="UniProtKB-KW"/>
</dbReference>
<organism evidence="7 8">
    <name type="scientific">Gordonia bronchialis (strain ATCC 25592 / DSM 43247 / BCRC 13721 / JCM 3198 / KCTC 3076 / NBRC 16047 / NCTC 10667)</name>
    <name type="common">Rhodococcus bronchialis</name>
    <dbReference type="NCBI Taxonomy" id="526226"/>
    <lineage>
        <taxon>Bacteria</taxon>
        <taxon>Bacillati</taxon>
        <taxon>Actinomycetota</taxon>
        <taxon>Actinomycetes</taxon>
        <taxon>Mycobacteriales</taxon>
        <taxon>Gordoniaceae</taxon>
        <taxon>Gordonia</taxon>
    </lineage>
</organism>
<gene>
    <name evidence="7" type="ordered locus">Gbro_1452</name>
</gene>
<keyword evidence="3" id="KW-0227">DNA damage</keyword>
<dbReference type="AlphaFoldDB" id="D0L6H5"/>